<name>A0ABP0K7N7_9DINO</name>
<accession>A0ABP0K7N7</accession>
<evidence type="ECO:0000313" key="2">
    <source>
        <dbReference type="Proteomes" id="UP001642464"/>
    </source>
</evidence>
<sequence>MSFGPQMSAGAARSVEVPDVPRKFKQGTWFPETCQQEIGWIQGNCGKLAHRSEPAGSKPTRLGVGWLMKDGHGGPINKLAAARANDADLAVGILALPCEDLQPFWSPFCDLIVKALQVDPECPKTRKSKELHQLEMLQLCRLAAFSCHGLHENCGTVGLLQKALILLLREDGNVREELGVPHKPKIWSHLAWHKPSHGEYGKRRRLLLEGNVGWRSRKLTRAGENQMRYKPLSNSDVAKFADAYSKACRFCRQPCLIVRFRARRLTGMGCEPLREVSWRALALIGLNNSPISTCQQDLLHVAGM</sequence>
<protein>
    <submittedName>
        <fullName evidence="1">Epsin-2</fullName>
    </submittedName>
</protein>
<dbReference type="EMBL" id="CAXAMM010010191">
    <property type="protein sequence ID" value="CAK9022562.1"/>
    <property type="molecule type" value="Genomic_DNA"/>
</dbReference>
<organism evidence="1 2">
    <name type="scientific">Durusdinium trenchii</name>
    <dbReference type="NCBI Taxonomy" id="1381693"/>
    <lineage>
        <taxon>Eukaryota</taxon>
        <taxon>Sar</taxon>
        <taxon>Alveolata</taxon>
        <taxon>Dinophyceae</taxon>
        <taxon>Suessiales</taxon>
        <taxon>Symbiodiniaceae</taxon>
        <taxon>Durusdinium</taxon>
    </lineage>
</organism>
<comment type="caution">
    <text evidence="1">The sequence shown here is derived from an EMBL/GenBank/DDBJ whole genome shotgun (WGS) entry which is preliminary data.</text>
</comment>
<reference evidence="1 2" key="1">
    <citation type="submission" date="2024-02" db="EMBL/GenBank/DDBJ databases">
        <authorList>
            <person name="Chen Y."/>
            <person name="Shah S."/>
            <person name="Dougan E. K."/>
            <person name="Thang M."/>
            <person name="Chan C."/>
        </authorList>
    </citation>
    <scope>NUCLEOTIDE SEQUENCE [LARGE SCALE GENOMIC DNA]</scope>
</reference>
<evidence type="ECO:0000313" key="1">
    <source>
        <dbReference type="EMBL" id="CAK9022562.1"/>
    </source>
</evidence>
<proteinExistence type="predicted"/>
<gene>
    <name evidence="1" type="ORF">SCF082_LOCUS15840</name>
</gene>
<keyword evidence="2" id="KW-1185">Reference proteome</keyword>
<dbReference type="Proteomes" id="UP001642464">
    <property type="component" value="Unassembled WGS sequence"/>
</dbReference>